<dbReference type="AlphaFoldDB" id="E5YAL7"/>
<name>E5YAL7_BILW3</name>
<accession>E5YAL7</accession>
<dbReference type="OrthoDB" id="186937at2"/>
<feature type="domain" description="AAA+ ATPase" evidence="1">
    <location>
        <begin position="432"/>
        <end position="612"/>
    </location>
</feature>
<dbReference type="eggNOG" id="COG0467">
    <property type="taxonomic scope" value="Bacteria"/>
</dbReference>
<dbReference type="Proteomes" id="UP000006034">
    <property type="component" value="Unassembled WGS sequence"/>
</dbReference>
<reference evidence="2 3" key="1">
    <citation type="submission" date="2010-10" db="EMBL/GenBank/DDBJ databases">
        <authorList>
            <consortium name="The Broad Institute Genome Sequencing Platform"/>
            <person name="Ward D."/>
            <person name="Earl A."/>
            <person name="Feldgarden M."/>
            <person name="Young S.K."/>
            <person name="Gargeya S."/>
            <person name="Zeng Q."/>
            <person name="Alvarado L."/>
            <person name="Berlin A."/>
            <person name="Bochicchio J."/>
            <person name="Chapman S.B."/>
            <person name="Chen Z."/>
            <person name="Freedman E."/>
            <person name="Gellesch M."/>
            <person name="Goldberg J."/>
            <person name="Griggs A."/>
            <person name="Gujja S."/>
            <person name="Heilman E."/>
            <person name="Heiman D."/>
            <person name="Howarth C."/>
            <person name="Mehta T."/>
            <person name="Neiman D."/>
            <person name="Pearson M."/>
            <person name="Roberts A."/>
            <person name="Saif S."/>
            <person name="Shea T."/>
            <person name="Shenoy N."/>
            <person name="Sisk P."/>
            <person name="Stolte C."/>
            <person name="Sykes S."/>
            <person name="White J."/>
            <person name="Yandava C."/>
            <person name="Allen-Vercoe E."/>
            <person name="Sibley C."/>
            <person name="Ambrose C.E."/>
            <person name="Strauss J."/>
            <person name="Daigneault M."/>
            <person name="Haas B."/>
            <person name="Nusbaum C."/>
            <person name="Birren B."/>
        </authorList>
    </citation>
    <scope>NUCLEOTIDE SEQUENCE [LARGE SCALE GENOMIC DNA]</scope>
    <source>
        <strain evidence="2 3">3_1_6</strain>
    </source>
</reference>
<dbReference type="HOGENOM" id="CLU_407557_0_0_7"/>
<dbReference type="RefSeq" id="WP_005029830.1">
    <property type="nucleotide sequence ID" value="NZ_KE150238.1"/>
</dbReference>
<dbReference type="Pfam" id="PF13481">
    <property type="entry name" value="AAA_25"/>
    <property type="match status" value="1"/>
</dbReference>
<organism evidence="2 3">
    <name type="scientific">Bilophila wadsworthia (strain 3_1_6)</name>
    <dbReference type="NCBI Taxonomy" id="563192"/>
    <lineage>
        <taxon>Bacteria</taxon>
        <taxon>Pseudomonadati</taxon>
        <taxon>Thermodesulfobacteriota</taxon>
        <taxon>Desulfovibrionia</taxon>
        <taxon>Desulfovibrionales</taxon>
        <taxon>Desulfovibrionaceae</taxon>
        <taxon>Bilophila</taxon>
    </lineage>
</organism>
<dbReference type="InterPro" id="IPR003593">
    <property type="entry name" value="AAA+_ATPase"/>
</dbReference>
<gene>
    <name evidence="2" type="ORF">HMPREF0179_03238</name>
</gene>
<protein>
    <recommendedName>
        <fullName evidence="1">AAA+ ATPase domain-containing protein</fullName>
    </recommendedName>
</protein>
<reference evidence="2 3" key="2">
    <citation type="submission" date="2013-04" db="EMBL/GenBank/DDBJ databases">
        <title>The Genome Sequence of Bilophila wadsworthia 3_1_6.</title>
        <authorList>
            <consortium name="The Broad Institute Genomics Platform"/>
            <person name="Earl A."/>
            <person name="Ward D."/>
            <person name="Feldgarden M."/>
            <person name="Gevers D."/>
            <person name="Sibley C."/>
            <person name="Strauss J."/>
            <person name="Allen-Vercoe E."/>
            <person name="Walker B."/>
            <person name="Young S."/>
            <person name="Zeng Q."/>
            <person name="Gargeya S."/>
            <person name="Fitzgerald M."/>
            <person name="Haas B."/>
            <person name="Abouelleil A."/>
            <person name="Allen A.W."/>
            <person name="Alvarado L."/>
            <person name="Arachchi H.M."/>
            <person name="Berlin A.M."/>
            <person name="Chapman S.B."/>
            <person name="Gainer-Dewar J."/>
            <person name="Goldberg J."/>
            <person name="Griggs A."/>
            <person name="Gujja S."/>
            <person name="Hansen M."/>
            <person name="Howarth C."/>
            <person name="Imamovic A."/>
            <person name="Ireland A."/>
            <person name="Larimer J."/>
            <person name="McCowan C."/>
            <person name="Murphy C."/>
            <person name="Pearson M."/>
            <person name="Poon T.W."/>
            <person name="Priest M."/>
            <person name="Roberts A."/>
            <person name="Saif S."/>
            <person name="Shea T."/>
            <person name="Sisk P."/>
            <person name="Sykes S."/>
            <person name="Wortman J."/>
            <person name="Nusbaum C."/>
            <person name="Birren B."/>
        </authorList>
    </citation>
    <scope>NUCLEOTIDE SEQUENCE [LARGE SCALE GENOMIC DNA]</scope>
    <source>
        <strain evidence="2 3">3_1_6</strain>
    </source>
</reference>
<proteinExistence type="predicted"/>
<evidence type="ECO:0000313" key="2">
    <source>
        <dbReference type="EMBL" id="EFV43029.1"/>
    </source>
</evidence>
<evidence type="ECO:0000259" key="1">
    <source>
        <dbReference type="SMART" id="SM00382"/>
    </source>
</evidence>
<dbReference type="Gene3D" id="3.40.50.300">
    <property type="entry name" value="P-loop containing nucleotide triphosphate hydrolases"/>
    <property type="match status" value="1"/>
</dbReference>
<dbReference type="GeneID" id="78087711"/>
<dbReference type="EMBL" id="ADCP02000001">
    <property type="protein sequence ID" value="EFV43029.1"/>
    <property type="molecule type" value="Genomic_DNA"/>
</dbReference>
<dbReference type="STRING" id="563192.HMPREF0179_03238"/>
<keyword evidence="3" id="KW-1185">Reference proteome</keyword>
<sequence>MDRYFLEQYGNVTRWQSLSFTKEDLSAWKHCYYRLDKEIKEINRYDFPCSLRNMATKDAYIALINYYLSILNDGNKICIVAALNMYAGDKVNIGYYRPIPPVDSLLEYACKKMNCSREVAALVMGRIMKILPENCFNMISPQRELIREGASSETEILEKDIPTCLFVNGKEFILQDPRDDDLDYSGNIEQSKCRYFDSEGNNFYFMAVRTILEGSNKPFLSIGYKSVVIRLLSRKEMNDTPYATVLLCQDENISYFLRKRLHQDSHGESSKFVVSGYWEHADAKKYIDFNPLAGRNVVIIPPITEGGLRDVPEWIKLCQRGGASDVRVYTGMLLLDEIPTISEDSSTWLRALTCHAIPLRNADTTIFKNITDKSISPKEYDDWLQDCGLKPQRMHRAVEETKNQSLLSFESFSEIENIEKVSDYSLDAMISPSNATLIWGPSNVGKTLTVLEFIKSLTTRETCFGLKVSSIRKVYYLEGEPDQIRLRRACKQISHSDEQFDIFQKHFIYGTLQSYIKLDEIDDGEIDFIIRSIKEKGCQIVVLDNILSLAPGAAKGNTTKFQKFIQSLKNNNLSVIIIHHSTKGGESPKGPVELEALMQNIFQLEKGQDLPELRSIAAVQTALEEAGPTLKMTLTKCKVFPGLEKKFGVYHLPEGGRWELVAGESFSETMIIDDSSSAAEMTAETLEFNAAEGNSLELTPDEERVHNSLKKLGKWVKRSELEKHCGFKADKLRLLLKSLIEKKFVTKTGQGKSTHYQAS</sequence>
<dbReference type="SMART" id="SM00382">
    <property type="entry name" value="AAA"/>
    <property type="match status" value="1"/>
</dbReference>
<dbReference type="SUPFAM" id="SSF52540">
    <property type="entry name" value="P-loop containing nucleoside triphosphate hydrolases"/>
    <property type="match status" value="1"/>
</dbReference>
<evidence type="ECO:0000313" key="3">
    <source>
        <dbReference type="Proteomes" id="UP000006034"/>
    </source>
</evidence>
<dbReference type="InterPro" id="IPR027417">
    <property type="entry name" value="P-loop_NTPase"/>
</dbReference>
<comment type="caution">
    <text evidence="2">The sequence shown here is derived from an EMBL/GenBank/DDBJ whole genome shotgun (WGS) entry which is preliminary data.</text>
</comment>